<evidence type="ECO:0000256" key="11">
    <source>
        <dbReference type="ARBA" id="ARBA00023146"/>
    </source>
</evidence>
<evidence type="ECO:0000256" key="12">
    <source>
        <dbReference type="ARBA" id="ARBA00048300"/>
    </source>
</evidence>
<dbReference type="GO" id="GO:0000049">
    <property type="term" value="F:tRNA binding"/>
    <property type="evidence" value="ECO:0007669"/>
    <property type="project" value="UniProtKB-KW"/>
</dbReference>
<keyword evidence="14" id="KW-1185">Reference proteome</keyword>
<dbReference type="GO" id="GO:0004813">
    <property type="term" value="F:alanine-tRNA ligase activity"/>
    <property type="evidence" value="ECO:0007669"/>
    <property type="project" value="UniProtKB-EC"/>
</dbReference>
<dbReference type="PANTHER" id="PTHR11777">
    <property type="entry name" value="ALANYL-TRNA SYNTHETASE"/>
    <property type="match status" value="1"/>
</dbReference>
<dbReference type="InterPro" id="IPR050058">
    <property type="entry name" value="Ala-tRNA_ligase"/>
</dbReference>
<dbReference type="InterPro" id="IPR018165">
    <property type="entry name" value="Ala-tRNA-synth_IIc_core"/>
</dbReference>
<dbReference type="GO" id="GO:0002161">
    <property type="term" value="F:aminoacyl-tRNA deacylase activity"/>
    <property type="evidence" value="ECO:0007669"/>
    <property type="project" value="TreeGrafter"/>
</dbReference>
<accession>A0A1I7WWA6</accession>
<evidence type="ECO:0000256" key="2">
    <source>
        <dbReference type="ARBA" id="ARBA00013168"/>
    </source>
</evidence>
<evidence type="ECO:0000313" key="15">
    <source>
        <dbReference type="WBParaSite" id="Hba_09472"/>
    </source>
</evidence>
<dbReference type="SUPFAM" id="SSF101353">
    <property type="entry name" value="Putative anticodon-binding domain of alanyl-tRNA synthetase (AlaRS)"/>
    <property type="match status" value="1"/>
</dbReference>
<dbReference type="PRINTS" id="PR00980">
    <property type="entry name" value="TRNASYNTHALA"/>
</dbReference>
<evidence type="ECO:0000259" key="13">
    <source>
        <dbReference type="PROSITE" id="PS50860"/>
    </source>
</evidence>
<dbReference type="GO" id="GO:0005739">
    <property type="term" value="C:mitochondrion"/>
    <property type="evidence" value="ECO:0007669"/>
    <property type="project" value="TreeGrafter"/>
</dbReference>
<dbReference type="AlphaFoldDB" id="A0A1I7WWA6"/>
<dbReference type="GO" id="GO:0046872">
    <property type="term" value="F:metal ion binding"/>
    <property type="evidence" value="ECO:0007669"/>
    <property type="project" value="UniProtKB-KW"/>
</dbReference>
<dbReference type="Proteomes" id="UP000095283">
    <property type="component" value="Unplaced"/>
</dbReference>
<keyword evidence="3" id="KW-0820">tRNA-binding</keyword>
<dbReference type="WBParaSite" id="Hba_09472">
    <property type="protein sequence ID" value="Hba_09472"/>
    <property type="gene ID" value="Hba_09472"/>
</dbReference>
<keyword evidence="8" id="KW-0067">ATP-binding</keyword>
<dbReference type="Gene3D" id="3.30.930.10">
    <property type="entry name" value="Bira Bifunctional Protein, Domain 2"/>
    <property type="match status" value="1"/>
</dbReference>
<feature type="domain" description="Alanyl-transfer RNA synthetases family profile" evidence="13">
    <location>
        <begin position="36"/>
        <end position="355"/>
    </location>
</feature>
<evidence type="ECO:0000256" key="10">
    <source>
        <dbReference type="ARBA" id="ARBA00022917"/>
    </source>
</evidence>
<dbReference type="InterPro" id="IPR018164">
    <property type="entry name" value="Ala-tRNA-synth_IIc_N"/>
</dbReference>
<evidence type="ECO:0000256" key="4">
    <source>
        <dbReference type="ARBA" id="ARBA00022598"/>
    </source>
</evidence>
<dbReference type="FunFam" id="3.30.930.10:FF:000011">
    <property type="entry name" value="Alanine--tRNA ligase, cytoplasmic"/>
    <property type="match status" value="1"/>
</dbReference>
<evidence type="ECO:0000256" key="8">
    <source>
        <dbReference type="ARBA" id="ARBA00022840"/>
    </source>
</evidence>
<keyword evidence="9" id="KW-0694">RNA-binding</keyword>
<dbReference type="PROSITE" id="PS50860">
    <property type="entry name" value="AA_TRNA_LIGASE_II_ALA"/>
    <property type="match status" value="1"/>
</dbReference>
<dbReference type="GO" id="GO:0006419">
    <property type="term" value="P:alanyl-tRNA aminoacylation"/>
    <property type="evidence" value="ECO:0007669"/>
    <property type="project" value="InterPro"/>
</dbReference>
<comment type="similarity">
    <text evidence="1">Belongs to the class-II aminoacyl-tRNA synthetase family.</text>
</comment>
<evidence type="ECO:0000256" key="6">
    <source>
        <dbReference type="ARBA" id="ARBA00022741"/>
    </source>
</evidence>
<evidence type="ECO:0000256" key="7">
    <source>
        <dbReference type="ARBA" id="ARBA00022833"/>
    </source>
</evidence>
<evidence type="ECO:0000256" key="1">
    <source>
        <dbReference type="ARBA" id="ARBA00008226"/>
    </source>
</evidence>
<dbReference type="SUPFAM" id="SSF55681">
    <property type="entry name" value="Class II aaRS and biotin synthetases"/>
    <property type="match status" value="1"/>
</dbReference>
<dbReference type="PANTHER" id="PTHR11777:SF10">
    <property type="entry name" value="ALANINE--TRNA LIGASE, MITOCHONDRIAL"/>
    <property type="match status" value="1"/>
</dbReference>
<sequence length="355" mass="40552">MIRKSLWKIGINEKYLLMPTIFRSLSSFSTHEFYDFRIYIVRKCFINYFEKHNHIHVPSSSVLPDSSDDTLMFTNAGMNQFKSIFLGSMDNRWSHLQRVVNYQKCIRAGGKHNDLDDVGRDLYHQTFFEMLGSWSFNDGYSREMACHLAWNFLTEVLNIDSSRLYVSYFGGNEMLGIPADIKCKKIWLNLGIPESHIIPFDKDNFWEMGSVGPCGPSTEIHYDRKQGRKNAQHLVNVDVSLVELWNIVFMSYMRLPNGQLKILPKEHIDTGMGLERLVSVVQNVPSNFDIDIFVPILNRICELSSGSAYTGLVADEDINMKDTAYRIVADHIRAVTIALSDGALPGPSKIGLSIF</sequence>
<keyword evidence="4" id="KW-0436">Ligase</keyword>
<comment type="catalytic activity">
    <reaction evidence="12">
        <text>tRNA(Ala) + L-alanine + ATP = L-alanyl-tRNA(Ala) + AMP + diphosphate</text>
        <dbReference type="Rhea" id="RHEA:12540"/>
        <dbReference type="Rhea" id="RHEA-COMP:9657"/>
        <dbReference type="Rhea" id="RHEA-COMP:9923"/>
        <dbReference type="ChEBI" id="CHEBI:30616"/>
        <dbReference type="ChEBI" id="CHEBI:33019"/>
        <dbReference type="ChEBI" id="CHEBI:57972"/>
        <dbReference type="ChEBI" id="CHEBI:78442"/>
        <dbReference type="ChEBI" id="CHEBI:78497"/>
        <dbReference type="ChEBI" id="CHEBI:456215"/>
        <dbReference type="EC" id="6.1.1.7"/>
    </reaction>
</comment>
<keyword evidence="11" id="KW-0030">Aminoacyl-tRNA synthetase</keyword>
<dbReference type="CDD" id="cd00673">
    <property type="entry name" value="AlaRS_core"/>
    <property type="match status" value="1"/>
</dbReference>
<evidence type="ECO:0000256" key="9">
    <source>
        <dbReference type="ARBA" id="ARBA00022884"/>
    </source>
</evidence>
<proteinExistence type="inferred from homology"/>
<name>A0A1I7WWA6_HETBA</name>
<dbReference type="EC" id="6.1.1.7" evidence="2"/>
<protein>
    <recommendedName>
        <fullName evidence="2">alanine--tRNA ligase</fullName>
        <ecNumber evidence="2">6.1.1.7</ecNumber>
    </recommendedName>
</protein>
<dbReference type="InterPro" id="IPR002318">
    <property type="entry name" value="Ala-tRNA-lgiase_IIc"/>
</dbReference>
<evidence type="ECO:0000256" key="5">
    <source>
        <dbReference type="ARBA" id="ARBA00022723"/>
    </source>
</evidence>
<keyword evidence="6" id="KW-0547">Nucleotide-binding</keyword>
<keyword evidence="10" id="KW-0648">Protein biosynthesis</keyword>
<keyword evidence="5" id="KW-0479">Metal-binding</keyword>
<dbReference type="GO" id="GO:0005524">
    <property type="term" value="F:ATP binding"/>
    <property type="evidence" value="ECO:0007669"/>
    <property type="project" value="UniProtKB-KW"/>
</dbReference>
<dbReference type="InterPro" id="IPR018162">
    <property type="entry name" value="Ala-tRNA-ligase_IIc_anticod-bd"/>
</dbReference>
<organism evidence="14 15">
    <name type="scientific">Heterorhabditis bacteriophora</name>
    <name type="common">Entomopathogenic nematode worm</name>
    <dbReference type="NCBI Taxonomy" id="37862"/>
    <lineage>
        <taxon>Eukaryota</taxon>
        <taxon>Metazoa</taxon>
        <taxon>Ecdysozoa</taxon>
        <taxon>Nematoda</taxon>
        <taxon>Chromadorea</taxon>
        <taxon>Rhabditida</taxon>
        <taxon>Rhabditina</taxon>
        <taxon>Rhabditomorpha</taxon>
        <taxon>Strongyloidea</taxon>
        <taxon>Heterorhabditidae</taxon>
        <taxon>Heterorhabditis</taxon>
    </lineage>
</organism>
<keyword evidence="7" id="KW-0862">Zinc</keyword>
<dbReference type="InterPro" id="IPR045864">
    <property type="entry name" value="aa-tRNA-synth_II/BPL/LPL"/>
</dbReference>
<dbReference type="Pfam" id="PF01411">
    <property type="entry name" value="tRNA-synt_2c"/>
    <property type="match status" value="1"/>
</dbReference>
<reference evidence="15" key="1">
    <citation type="submission" date="2016-11" db="UniProtKB">
        <authorList>
            <consortium name="WormBaseParasite"/>
        </authorList>
    </citation>
    <scope>IDENTIFICATION</scope>
</reference>
<evidence type="ECO:0000313" key="14">
    <source>
        <dbReference type="Proteomes" id="UP000095283"/>
    </source>
</evidence>
<evidence type="ECO:0000256" key="3">
    <source>
        <dbReference type="ARBA" id="ARBA00022555"/>
    </source>
</evidence>